<dbReference type="OrthoDB" id="5988461at2759"/>
<comment type="caution">
    <text evidence="1">The sequence shown here is derived from an EMBL/GenBank/DDBJ whole genome shotgun (WGS) entry which is preliminary data.</text>
</comment>
<proteinExistence type="predicted"/>
<organism evidence="1 2">
    <name type="scientific">Paramuricea clavata</name>
    <name type="common">Red gorgonian</name>
    <name type="synonym">Violescent sea-whip</name>
    <dbReference type="NCBI Taxonomy" id="317549"/>
    <lineage>
        <taxon>Eukaryota</taxon>
        <taxon>Metazoa</taxon>
        <taxon>Cnidaria</taxon>
        <taxon>Anthozoa</taxon>
        <taxon>Octocorallia</taxon>
        <taxon>Malacalcyonacea</taxon>
        <taxon>Plexauridae</taxon>
        <taxon>Paramuricea</taxon>
    </lineage>
</organism>
<dbReference type="PANTHER" id="PTHR31424">
    <property type="entry name" value="PROTEIN CBG23806"/>
    <property type="match status" value="1"/>
</dbReference>
<dbReference type="PANTHER" id="PTHR31424:SF3">
    <property type="entry name" value="RING-TYPE DOMAIN-CONTAINING PROTEIN"/>
    <property type="match status" value="1"/>
</dbReference>
<dbReference type="AlphaFoldDB" id="A0A7D9EFC6"/>
<dbReference type="Proteomes" id="UP001152795">
    <property type="component" value="Unassembled WGS sequence"/>
</dbReference>
<accession>A0A7D9EFC6</accession>
<name>A0A7D9EFC6_PARCT</name>
<evidence type="ECO:0000313" key="1">
    <source>
        <dbReference type="EMBL" id="CAB4007618.1"/>
    </source>
</evidence>
<keyword evidence="2" id="KW-1185">Reference proteome</keyword>
<gene>
    <name evidence="1" type="ORF">PACLA_8A002495</name>
</gene>
<protein>
    <submittedName>
        <fullName evidence="1">Uncharacterized protein</fullName>
    </submittedName>
</protein>
<evidence type="ECO:0000313" key="2">
    <source>
        <dbReference type="Proteomes" id="UP001152795"/>
    </source>
</evidence>
<reference evidence="1" key="1">
    <citation type="submission" date="2020-04" db="EMBL/GenBank/DDBJ databases">
        <authorList>
            <person name="Alioto T."/>
            <person name="Alioto T."/>
            <person name="Gomez Garrido J."/>
        </authorList>
    </citation>
    <scope>NUCLEOTIDE SEQUENCE</scope>
    <source>
        <strain evidence="1">A484AB</strain>
    </source>
</reference>
<dbReference type="EMBL" id="CACRXK020005852">
    <property type="protein sequence ID" value="CAB4007618.1"/>
    <property type="molecule type" value="Genomic_DNA"/>
</dbReference>
<sequence>MSDIPLVKSMLEWKLGIERPSLAYAAKATSRQPIFAVDIPYPLLKLWQEYMVIQSSRKQTTEDDTAEDCCPNKDPPQFDYADLFEFSIPGNVFAITNDKCIRHEVNESLRKIVGKAKSAYNSAKGGRKRMELDASSKRFHVFEGMVISVKDLQKENEAASDQLEKWRQSYQNLKEEKEKLYTEMVTALNDKDEEIRNLHNVNKELLDYINCLENKQTFQNKGKDVANVAKKSRTLNTFMSRAKIALWFMKSFGLELKEIKAMEQQTGIFHNLYVDDNTSNSTDGSKGFDSLTDYDKEKIEQVLFLLDKFCVGDSFYHELTMIVDGLPKSYLVKQRRGQLNDISEVIPTPGEADGAQLSFTDLLKSRIQDVVNENDLMDWSKEKIQIKISGDGAKMTRKSSFILLSFSLLQGQNSVMSASGNHTFAVVKGSESYETLNDSFGAVFQEINDLIEVSEITINNSKFDLEFFLGGDYKFLLIMLGMKSATSNFACVWCKVKKENRWLMDKDLNCYNSPPLRRTLQEIIDMANKEGTQGKYSCVHEPLIKIDLDHVVLDELHLLLRVMDVLLNNIIQEMISWDKKENFNKKKCEKKIQD</sequence>